<dbReference type="PANTHER" id="PTHR33398:SF1">
    <property type="entry name" value="SMALL RIBOSOMAL SUBUNIT PROTEIN BS20C"/>
    <property type="match status" value="1"/>
</dbReference>
<evidence type="ECO:0000256" key="1">
    <source>
        <dbReference type="ARBA" id="ARBA00007634"/>
    </source>
</evidence>
<dbReference type="InterPro" id="IPR036510">
    <property type="entry name" value="Ribosomal_bS20_sf"/>
</dbReference>
<evidence type="ECO:0000256" key="6">
    <source>
        <dbReference type="SAM" id="MobiDB-lite"/>
    </source>
</evidence>
<feature type="region of interest" description="Disordered" evidence="6">
    <location>
        <begin position="1"/>
        <end position="20"/>
    </location>
</feature>
<evidence type="ECO:0000256" key="3">
    <source>
        <dbReference type="ARBA" id="ARBA00022884"/>
    </source>
</evidence>
<dbReference type="GO" id="GO:0070181">
    <property type="term" value="F:small ribosomal subunit rRNA binding"/>
    <property type="evidence" value="ECO:0007669"/>
    <property type="project" value="TreeGrafter"/>
</dbReference>
<evidence type="ECO:0000256" key="5">
    <source>
        <dbReference type="ARBA" id="ARBA00023274"/>
    </source>
</evidence>
<evidence type="ECO:0000313" key="7">
    <source>
        <dbReference type="EMBL" id="AYR05570.1"/>
    </source>
</evidence>
<dbReference type="GO" id="GO:0015935">
    <property type="term" value="C:small ribosomal subunit"/>
    <property type="evidence" value="ECO:0007669"/>
    <property type="project" value="TreeGrafter"/>
</dbReference>
<dbReference type="Pfam" id="PF01649">
    <property type="entry name" value="Ribosomal_S20p"/>
    <property type="match status" value="1"/>
</dbReference>
<accession>A0A3G3MFG9</accession>
<feature type="compositionally biased region" description="Polar residues" evidence="6">
    <location>
        <begin position="1"/>
        <end position="18"/>
    </location>
</feature>
<dbReference type="NCBIfam" id="TIGR00029">
    <property type="entry name" value="S20"/>
    <property type="match status" value="1"/>
</dbReference>
<evidence type="ECO:0000256" key="2">
    <source>
        <dbReference type="ARBA" id="ARBA00022730"/>
    </source>
</evidence>
<dbReference type="GO" id="GO:0006412">
    <property type="term" value="P:translation"/>
    <property type="evidence" value="ECO:0007669"/>
    <property type="project" value="InterPro"/>
</dbReference>
<sequence>MSKSLSAVKRVQTSSRNNLRNKKYKSSIKTIIKKTLESIAIINQSNDITLVKSFLSKSYSRIDKAIKKGIIPKNQGARKKAMIYKKVKKYYFLNNSNFE</sequence>
<keyword evidence="4 7" id="KW-0689">Ribosomal protein</keyword>
<keyword evidence="7" id="KW-0934">Plastid</keyword>
<dbReference type="RefSeq" id="YP_009541561.1">
    <property type="nucleotide sequence ID" value="NC_039977.1"/>
</dbReference>
<keyword evidence="5" id="KW-0687">Ribonucleoprotein</keyword>
<protein>
    <submittedName>
        <fullName evidence="7">Ribosomal protein S20</fullName>
    </submittedName>
</protein>
<dbReference type="Gene3D" id="1.20.58.110">
    <property type="entry name" value="Ribosomal protein S20"/>
    <property type="match status" value="1"/>
</dbReference>
<dbReference type="PANTHER" id="PTHR33398">
    <property type="entry name" value="30S RIBOSOMAL PROTEIN S20"/>
    <property type="match status" value="1"/>
</dbReference>
<dbReference type="InterPro" id="IPR002583">
    <property type="entry name" value="Ribosomal_bS20"/>
</dbReference>
<dbReference type="SUPFAM" id="SSF46992">
    <property type="entry name" value="Ribosomal protein S20"/>
    <property type="match status" value="1"/>
</dbReference>
<organism evidence="7">
    <name type="scientific">Synarthrophyton chejuense</name>
    <dbReference type="NCBI Taxonomy" id="2485825"/>
    <lineage>
        <taxon>Eukaryota</taxon>
        <taxon>Rhodophyta</taxon>
        <taxon>Florideophyceae</taxon>
        <taxon>Corallinophycidae</taxon>
        <taxon>Hapalidiales</taxon>
        <taxon>Hapalidiaceae</taxon>
        <taxon>Melobesioideae</taxon>
        <taxon>Synarthrophyton</taxon>
    </lineage>
</organism>
<dbReference type="EMBL" id="MH281626">
    <property type="protein sequence ID" value="AYR05570.1"/>
    <property type="molecule type" value="Genomic_DNA"/>
</dbReference>
<geneLocation type="plastid" evidence="7"/>
<dbReference type="GeneID" id="38463484"/>
<name>A0A3G3MFG9_9FLOR</name>
<dbReference type="AlphaFoldDB" id="A0A3G3MFG9"/>
<evidence type="ECO:0000256" key="4">
    <source>
        <dbReference type="ARBA" id="ARBA00022980"/>
    </source>
</evidence>
<reference evidence="7" key="1">
    <citation type="journal article" date="2018" name="Genome Biol. Evol.">
        <title>Mitochondrial and Plastid Genomes from Coralline Red Algae Provide Insights into the Incongruent Evolutionary Histories of Organelles.</title>
        <authorList>
            <person name="Lee J."/>
            <person name="Song H.J."/>
            <person name="In Park S."/>
            <person name="Lee Y.M."/>
            <person name="Jeong S.Y."/>
            <person name="Oh Cho T."/>
            <person name="Kim J.H."/>
            <person name="Choi H.G."/>
            <person name="Choi C.G."/>
            <person name="Nelson W.A."/>
            <person name="Fredericq S."/>
            <person name="Bhattacharya D."/>
            <person name="Su Yoon H."/>
        </authorList>
    </citation>
    <scope>NUCLEOTIDE SEQUENCE</scope>
</reference>
<dbReference type="GO" id="GO:0005829">
    <property type="term" value="C:cytosol"/>
    <property type="evidence" value="ECO:0007669"/>
    <property type="project" value="TreeGrafter"/>
</dbReference>
<keyword evidence="2" id="KW-0699">rRNA-binding</keyword>
<keyword evidence="3" id="KW-0694">RNA-binding</keyword>
<dbReference type="GO" id="GO:0003735">
    <property type="term" value="F:structural constituent of ribosome"/>
    <property type="evidence" value="ECO:0007669"/>
    <property type="project" value="InterPro"/>
</dbReference>
<proteinExistence type="inferred from homology"/>
<comment type="similarity">
    <text evidence="1">Belongs to the bacterial ribosomal protein bS20 family.</text>
</comment>
<gene>
    <name evidence="7" type="primary">rps20</name>
</gene>
<dbReference type="HAMAP" id="MF_00500">
    <property type="entry name" value="Ribosomal_bS20"/>
    <property type="match status" value="1"/>
</dbReference>